<keyword evidence="3" id="KW-1185">Reference proteome</keyword>
<evidence type="ECO:0000313" key="2">
    <source>
        <dbReference type="EMBL" id="GFY35906.1"/>
    </source>
</evidence>
<sequence>MKIDHYFRNKIAQFESVVQAEPSPRQCDPIREEDPKESSPETESASESDRLAAQEDDEEDMEASPLLRLSESRMR</sequence>
<evidence type="ECO:0000256" key="1">
    <source>
        <dbReference type="SAM" id="MobiDB-lite"/>
    </source>
</evidence>
<feature type="region of interest" description="Disordered" evidence="1">
    <location>
        <begin position="17"/>
        <end position="75"/>
    </location>
</feature>
<accession>A0A8X6WLF8</accession>
<name>A0A8X6WLF8_TRICX</name>
<dbReference type="AlphaFoldDB" id="A0A8X6WLF8"/>
<protein>
    <submittedName>
        <fullName evidence="2">Uncharacterized protein</fullName>
    </submittedName>
</protein>
<organism evidence="2 3">
    <name type="scientific">Trichonephila clavipes</name>
    <name type="common">Golden silk orbweaver</name>
    <name type="synonym">Nephila clavipes</name>
    <dbReference type="NCBI Taxonomy" id="2585209"/>
    <lineage>
        <taxon>Eukaryota</taxon>
        <taxon>Metazoa</taxon>
        <taxon>Ecdysozoa</taxon>
        <taxon>Arthropoda</taxon>
        <taxon>Chelicerata</taxon>
        <taxon>Arachnida</taxon>
        <taxon>Araneae</taxon>
        <taxon>Araneomorphae</taxon>
        <taxon>Entelegynae</taxon>
        <taxon>Araneoidea</taxon>
        <taxon>Nephilidae</taxon>
        <taxon>Trichonephila</taxon>
    </lineage>
</organism>
<evidence type="ECO:0000313" key="3">
    <source>
        <dbReference type="Proteomes" id="UP000887159"/>
    </source>
</evidence>
<dbReference type="Proteomes" id="UP000887159">
    <property type="component" value="Unassembled WGS sequence"/>
</dbReference>
<feature type="compositionally biased region" description="Basic and acidic residues" evidence="1">
    <location>
        <begin position="28"/>
        <end position="39"/>
    </location>
</feature>
<comment type="caution">
    <text evidence="2">The sequence shown here is derived from an EMBL/GenBank/DDBJ whole genome shotgun (WGS) entry which is preliminary data.</text>
</comment>
<reference evidence="2" key="1">
    <citation type="submission" date="2020-08" db="EMBL/GenBank/DDBJ databases">
        <title>Multicomponent nature underlies the extraordinary mechanical properties of spider dragline silk.</title>
        <authorList>
            <person name="Kono N."/>
            <person name="Nakamura H."/>
            <person name="Mori M."/>
            <person name="Yoshida Y."/>
            <person name="Ohtoshi R."/>
            <person name="Malay A.D."/>
            <person name="Moran D.A.P."/>
            <person name="Tomita M."/>
            <person name="Numata K."/>
            <person name="Arakawa K."/>
        </authorList>
    </citation>
    <scope>NUCLEOTIDE SEQUENCE</scope>
</reference>
<proteinExistence type="predicted"/>
<gene>
    <name evidence="2" type="ORF">TNCV_4842781</name>
</gene>
<dbReference type="EMBL" id="BMAU01021435">
    <property type="protein sequence ID" value="GFY35906.1"/>
    <property type="molecule type" value="Genomic_DNA"/>
</dbReference>